<dbReference type="GO" id="GO:0004803">
    <property type="term" value="F:transposase activity"/>
    <property type="evidence" value="ECO:0007669"/>
    <property type="project" value="InterPro"/>
</dbReference>
<dbReference type="SMART" id="SM01321">
    <property type="entry name" value="Y1_Tnp"/>
    <property type="match status" value="1"/>
</dbReference>
<accession>A0A3B0W9W8</accession>
<dbReference type="PANTHER" id="PTHR34322">
    <property type="entry name" value="TRANSPOSASE, Y1_TNP DOMAIN-CONTAINING"/>
    <property type="match status" value="1"/>
</dbReference>
<dbReference type="SUPFAM" id="SSF143422">
    <property type="entry name" value="Transposase IS200-like"/>
    <property type="match status" value="1"/>
</dbReference>
<dbReference type="Gene3D" id="3.30.70.1290">
    <property type="entry name" value="Transposase IS200-like"/>
    <property type="match status" value="1"/>
</dbReference>
<proteinExistence type="predicted"/>
<dbReference type="AlphaFoldDB" id="A0A3B0W9W8"/>
<sequence>MPRKPRFFVPDIPNHVIQRGNNREAVFFEDEDYQTYKNILHESAESNGVSIHAYVLMTNHIHILATANSTQGISLMMQKASRFYVPYINHKYGRTGTLWEGRFKSSLVDSEFYVLACMRYIEMNPVRAKMVDSPQDYQWSSYGINALGTLDRLVIPHASYLGLSRVKKHRRNKYVDLFSEHIDEKVLKAIRNCAQTGTPLGGSKFIKQIEDKLKVKVGYSKRGRPWNSG</sequence>
<evidence type="ECO:0000313" key="2">
    <source>
        <dbReference type="EMBL" id="VAW48012.1"/>
    </source>
</evidence>
<dbReference type="EMBL" id="UOFC01000178">
    <property type="protein sequence ID" value="VAW48012.1"/>
    <property type="molecule type" value="Genomic_DNA"/>
</dbReference>
<reference evidence="2" key="1">
    <citation type="submission" date="2018-06" db="EMBL/GenBank/DDBJ databases">
        <authorList>
            <person name="Zhirakovskaya E."/>
        </authorList>
    </citation>
    <scope>NUCLEOTIDE SEQUENCE</scope>
</reference>
<dbReference type="GO" id="GO:0003677">
    <property type="term" value="F:DNA binding"/>
    <property type="evidence" value="ECO:0007669"/>
    <property type="project" value="InterPro"/>
</dbReference>
<organism evidence="2">
    <name type="scientific">hydrothermal vent metagenome</name>
    <dbReference type="NCBI Taxonomy" id="652676"/>
    <lineage>
        <taxon>unclassified sequences</taxon>
        <taxon>metagenomes</taxon>
        <taxon>ecological metagenomes</taxon>
    </lineage>
</organism>
<protein>
    <submittedName>
        <fullName evidence="2">Transposase and inactivated derivatives</fullName>
    </submittedName>
</protein>
<feature type="domain" description="Transposase IS200-like" evidence="1">
    <location>
        <begin position="9"/>
        <end position="124"/>
    </location>
</feature>
<dbReference type="Pfam" id="PF01797">
    <property type="entry name" value="Y1_Tnp"/>
    <property type="match status" value="1"/>
</dbReference>
<gene>
    <name evidence="2" type="ORF">MNBD_GAMMA03-624</name>
</gene>
<evidence type="ECO:0000259" key="1">
    <source>
        <dbReference type="SMART" id="SM01321"/>
    </source>
</evidence>
<name>A0A3B0W9W8_9ZZZZ</name>
<dbReference type="InterPro" id="IPR002686">
    <property type="entry name" value="Transposase_17"/>
</dbReference>
<dbReference type="InterPro" id="IPR036515">
    <property type="entry name" value="Transposase_17_sf"/>
</dbReference>
<dbReference type="GO" id="GO:0006313">
    <property type="term" value="P:DNA transposition"/>
    <property type="evidence" value="ECO:0007669"/>
    <property type="project" value="InterPro"/>
</dbReference>
<dbReference type="PANTHER" id="PTHR34322:SF2">
    <property type="entry name" value="TRANSPOSASE IS200-LIKE DOMAIN-CONTAINING PROTEIN"/>
    <property type="match status" value="1"/>
</dbReference>